<feature type="region of interest" description="Disordered" evidence="1">
    <location>
        <begin position="174"/>
        <end position="241"/>
    </location>
</feature>
<dbReference type="EMBL" id="JAMOIL010000040">
    <property type="protein sequence ID" value="MCM0622579.1"/>
    <property type="molecule type" value="Genomic_DNA"/>
</dbReference>
<organism evidence="2 3">
    <name type="scientific">Nocardioides bruguierae</name>
    <dbReference type="NCBI Taxonomy" id="2945102"/>
    <lineage>
        <taxon>Bacteria</taxon>
        <taxon>Bacillati</taxon>
        <taxon>Actinomycetota</taxon>
        <taxon>Actinomycetes</taxon>
        <taxon>Propionibacteriales</taxon>
        <taxon>Nocardioidaceae</taxon>
        <taxon>Nocardioides</taxon>
    </lineage>
</organism>
<protein>
    <submittedName>
        <fullName evidence="2">Uncharacterized protein</fullName>
    </submittedName>
</protein>
<evidence type="ECO:0000313" key="2">
    <source>
        <dbReference type="EMBL" id="MCM0622579.1"/>
    </source>
</evidence>
<dbReference type="Proteomes" id="UP001139485">
    <property type="component" value="Unassembled WGS sequence"/>
</dbReference>
<reference evidence="2" key="1">
    <citation type="submission" date="2022-05" db="EMBL/GenBank/DDBJ databases">
        <authorList>
            <person name="Tuo L."/>
        </authorList>
    </citation>
    <scope>NUCLEOTIDE SEQUENCE</scope>
    <source>
        <strain evidence="2">BSK12Z-4</strain>
    </source>
</reference>
<feature type="non-terminal residue" evidence="2">
    <location>
        <position position="241"/>
    </location>
</feature>
<gene>
    <name evidence="2" type="ORF">M8330_20015</name>
</gene>
<evidence type="ECO:0000313" key="3">
    <source>
        <dbReference type="Proteomes" id="UP001139485"/>
    </source>
</evidence>
<feature type="compositionally biased region" description="Pro residues" evidence="1">
    <location>
        <begin position="227"/>
        <end position="241"/>
    </location>
</feature>
<sequence>MGSSDVVPASPRGLPEAVGAKVVVLVAAVLPDVAQLPPSLRRVAAFAPGRRARLGSNAVLDALVDDGLRERVAHVLVARGAGEGSDADDPATVAARAWLVRPEGWEDVLVPALAQVHAREEAEESSALDRARARTAAAEQALVEARAGAKVEADALRAEVSDLRRRLAEARQEARDTRAAQMRSAEAVAEGARAAGVPVGPAAAAERRRADDLAARLRDSRAEVARPAPPRAAPPAPGRGG</sequence>
<feature type="compositionally biased region" description="Basic and acidic residues" evidence="1">
    <location>
        <begin position="205"/>
        <end position="224"/>
    </location>
</feature>
<feature type="compositionally biased region" description="Low complexity" evidence="1">
    <location>
        <begin position="183"/>
        <end position="204"/>
    </location>
</feature>
<name>A0A9X2DBI6_9ACTN</name>
<accession>A0A9X2DBI6</accession>
<proteinExistence type="predicted"/>
<dbReference type="AlphaFoldDB" id="A0A9X2DBI6"/>
<evidence type="ECO:0000256" key="1">
    <source>
        <dbReference type="SAM" id="MobiDB-lite"/>
    </source>
</evidence>
<keyword evidence="3" id="KW-1185">Reference proteome</keyword>
<comment type="caution">
    <text evidence="2">The sequence shown here is derived from an EMBL/GenBank/DDBJ whole genome shotgun (WGS) entry which is preliminary data.</text>
</comment>